<dbReference type="GO" id="GO:0140359">
    <property type="term" value="F:ABC-type transporter activity"/>
    <property type="evidence" value="ECO:0007669"/>
    <property type="project" value="InterPro"/>
</dbReference>
<evidence type="ECO:0000256" key="2">
    <source>
        <dbReference type="ARBA" id="ARBA00022448"/>
    </source>
</evidence>
<reference evidence="8" key="1">
    <citation type="submission" date="2020-11" db="EMBL/GenBank/DDBJ databases">
        <title>Bacterial whole genome sequence for Caenimonas sp. DR4.4.</title>
        <authorList>
            <person name="Le V."/>
            <person name="Ko S.-R."/>
            <person name="Ahn C.-Y."/>
            <person name="Oh H.-M."/>
        </authorList>
    </citation>
    <scope>NUCLEOTIDE SEQUENCE</scope>
    <source>
        <strain evidence="8">DR4.4</strain>
    </source>
</reference>
<dbReference type="GO" id="GO:0016020">
    <property type="term" value="C:membrane"/>
    <property type="evidence" value="ECO:0007669"/>
    <property type="project" value="InterPro"/>
</dbReference>
<dbReference type="InterPro" id="IPR027417">
    <property type="entry name" value="P-loop_NTPase"/>
</dbReference>
<evidence type="ECO:0000256" key="5">
    <source>
        <dbReference type="ARBA" id="ARBA00022840"/>
    </source>
</evidence>
<protein>
    <submittedName>
        <fullName evidence="8">ABC transporter ATP-binding protein</fullName>
    </submittedName>
</protein>
<feature type="region of interest" description="Disordered" evidence="6">
    <location>
        <begin position="415"/>
        <end position="436"/>
    </location>
</feature>
<proteinExistence type="inferred from homology"/>
<evidence type="ECO:0000256" key="4">
    <source>
        <dbReference type="ARBA" id="ARBA00022741"/>
    </source>
</evidence>
<dbReference type="Proteomes" id="UP000651050">
    <property type="component" value="Unassembled WGS sequence"/>
</dbReference>
<name>A0A931MIF4_9BURK</name>
<feature type="compositionally biased region" description="Low complexity" evidence="6">
    <location>
        <begin position="274"/>
        <end position="287"/>
    </location>
</feature>
<dbReference type="Pfam" id="PF00005">
    <property type="entry name" value="ABC_tran"/>
    <property type="match status" value="1"/>
</dbReference>
<dbReference type="RefSeq" id="WP_196987555.1">
    <property type="nucleotide sequence ID" value="NZ_JADWYS010000001.1"/>
</dbReference>
<keyword evidence="2" id="KW-0813">Transport</keyword>
<comment type="caution">
    <text evidence="8">The sequence shown here is derived from an EMBL/GenBank/DDBJ whole genome shotgun (WGS) entry which is preliminary data.</text>
</comment>
<comment type="similarity">
    <text evidence="1">Belongs to the ABC transporter superfamily.</text>
</comment>
<dbReference type="PANTHER" id="PTHR46743:SF2">
    <property type="entry name" value="TEICHOIC ACIDS EXPORT ATP-BINDING PROTEIN TAGH"/>
    <property type="match status" value="1"/>
</dbReference>
<dbReference type="GO" id="GO:0005524">
    <property type="term" value="F:ATP binding"/>
    <property type="evidence" value="ECO:0007669"/>
    <property type="project" value="UniProtKB-KW"/>
</dbReference>
<accession>A0A931MIF4</accession>
<organism evidence="8 9">
    <name type="scientific">Caenimonas aquaedulcis</name>
    <dbReference type="NCBI Taxonomy" id="2793270"/>
    <lineage>
        <taxon>Bacteria</taxon>
        <taxon>Pseudomonadati</taxon>
        <taxon>Pseudomonadota</taxon>
        <taxon>Betaproteobacteria</taxon>
        <taxon>Burkholderiales</taxon>
        <taxon>Comamonadaceae</taxon>
        <taxon>Caenimonas</taxon>
    </lineage>
</organism>
<dbReference type="Gene3D" id="3.40.50.300">
    <property type="entry name" value="P-loop containing nucleotide triphosphate hydrolases"/>
    <property type="match status" value="1"/>
</dbReference>
<feature type="domain" description="ABC transporter" evidence="7">
    <location>
        <begin position="32"/>
        <end position="253"/>
    </location>
</feature>
<keyword evidence="5 8" id="KW-0067">ATP-binding</keyword>
<evidence type="ECO:0000313" key="8">
    <source>
        <dbReference type="EMBL" id="MBG9389779.1"/>
    </source>
</evidence>
<dbReference type="InterPro" id="IPR029439">
    <property type="entry name" value="Wzt_C"/>
</dbReference>
<dbReference type="CDD" id="cd10147">
    <property type="entry name" value="Wzt_C-like"/>
    <property type="match status" value="1"/>
</dbReference>
<dbReference type="SUPFAM" id="SSF52540">
    <property type="entry name" value="P-loop containing nucleoside triphosphate hydrolases"/>
    <property type="match status" value="1"/>
</dbReference>
<evidence type="ECO:0000259" key="7">
    <source>
        <dbReference type="PROSITE" id="PS50893"/>
    </source>
</evidence>
<dbReference type="InterPro" id="IPR003439">
    <property type="entry name" value="ABC_transporter-like_ATP-bd"/>
</dbReference>
<dbReference type="EMBL" id="JADWYS010000001">
    <property type="protein sequence ID" value="MBG9389779.1"/>
    <property type="molecule type" value="Genomic_DNA"/>
</dbReference>
<keyword evidence="3" id="KW-1003">Cell membrane</keyword>
<dbReference type="PANTHER" id="PTHR46743">
    <property type="entry name" value="TEICHOIC ACIDS EXPORT ATP-BINDING PROTEIN TAGH"/>
    <property type="match status" value="1"/>
</dbReference>
<evidence type="ECO:0000256" key="1">
    <source>
        <dbReference type="ARBA" id="ARBA00005417"/>
    </source>
</evidence>
<evidence type="ECO:0000313" key="9">
    <source>
        <dbReference type="Proteomes" id="UP000651050"/>
    </source>
</evidence>
<evidence type="ECO:0000256" key="3">
    <source>
        <dbReference type="ARBA" id="ARBA00022475"/>
    </source>
</evidence>
<keyword evidence="4" id="KW-0547">Nucleotide-binding</keyword>
<evidence type="ECO:0000256" key="6">
    <source>
        <dbReference type="SAM" id="MobiDB-lite"/>
    </source>
</evidence>
<dbReference type="SMART" id="SM00382">
    <property type="entry name" value="AAA"/>
    <property type="match status" value="1"/>
</dbReference>
<keyword evidence="3" id="KW-0472">Membrane</keyword>
<dbReference type="InterPro" id="IPR050683">
    <property type="entry name" value="Bact_Polysacc_Export_ATP-bd"/>
</dbReference>
<dbReference type="AlphaFoldDB" id="A0A931MIF4"/>
<dbReference type="PROSITE" id="PS50893">
    <property type="entry name" value="ABC_TRANSPORTER_2"/>
    <property type="match status" value="1"/>
</dbReference>
<feature type="compositionally biased region" description="Basic and acidic residues" evidence="6">
    <location>
        <begin position="420"/>
        <end position="436"/>
    </location>
</feature>
<gene>
    <name evidence="8" type="ORF">I5803_17245</name>
</gene>
<dbReference type="InterPro" id="IPR017871">
    <property type="entry name" value="ABC_transporter-like_CS"/>
</dbReference>
<dbReference type="PROSITE" id="PS00211">
    <property type="entry name" value="ABC_TRANSPORTER_1"/>
    <property type="match status" value="1"/>
</dbReference>
<dbReference type="GO" id="GO:0016887">
    <property type="term" value="F:ATP hydrolysis activity"/>
    <property type="evidence" value="ECO:0007669"/>
    <property type="project" value="InterPro"/>
</dbReference>
<keyword evidence="9" id="KW-1185">Reference proteome</keyword>
<dbReference type="CDD" id="cd03220">
    <property type="entry name" value="ABC_KpsT_Wzt"/>
    <property type="match status" value="1"/>
</dbReference>
<dbReference type="InterPro" id="IPR003593">
    <property type="entry name" value="AAA+_ATPase"/>
</dbReference>
<dbReference type="InterPro" id="IPR015860">
    <property type="entry name" value="ABC_transpr_TagH-like"/>
</dbReference>
<sequence length="436" mass="46305">MNAPSTVTAPPAIDARGLGKAYRPRSSSMQRLRAALWGRESSGEPFWALRDVSLQVARGESLGVVGANGAGKSTLLQLLCGTLTPTTGSVSVDGRIAALLELGAGFNADFSGRENILLNGPLMGLNRQQLQDRMESIIEFSGIGHFIDQPVKTYSSGMFVRLAFSLATSVEPDILVVDEALSVGDGGFARKSFDRILAMKERGTTILFCSHALYQVEAFCDRVMWLDQGRMMAVGEPHAVIRDYTLFLAGPSGAGAQASTGSGAAIPVEPPPAADTQAEAAPEATATPGHARITRVIASLDGVEGRHLHMTGGRGRLRVSIEFDSDPALPPPTAGMTFELANTMILSSVVSRTDGVVLDRDAQGRGTAAIEFDAPPLRKGDYHIGAYLGNENALHLYTESPRIALLTVADPRPEPGLVDLPHRWEKTPGHASDTSR</sequence>
<feature type="region of interest" description="Disordered" evidence="6">
    <location>
        <begin position="258"/>
        <end position="287"/>
    </location>
</feature>